<gene>
    <name evidence="6" type="ORF">WKI299_LOCUS11998</name>
</gene>
<dbReference type="PANTHER" id="PTHR24038">
    <property type="entry name" value="STABILIN"/>
    <property type="match status" value="1"/>
</dbReference>
<evidence type="ECO:0000256" key="3">
    <source>
        <dbReference type="ARBA" id="ARBA00023157"/>
    </source>
</evidence>
<feature type="domain" description="EGF-like" evidence="5">
    <location>
        <begin position="95"/>
        <end position="138"/>
    </location>
</feature>
<sequence length="453" mass="48201">MFSDSCTANNSGCDLKAACTHNALTNAVVCTCKAGYTNAGTAVRIACKDSCTLNNGDCGSYATCSHNTTTNAVICTCKVGYTNTGSDTNLVCKDSCTAKNSGCDLNATCTHNPTTNAVICTCIGGYKNTGSATNVVCKDICTLDNGGCDPNAKCSRNAKTNAVICTCKDGYENSGSASKVICKELSYYGQCSCVGDPHLIPFAPAHGGPQTTYWCQQSGWDSLISNRFVSLSILVGGRPYLIIDYVLIFHGVSPCVINGSSTRSPLCNSTAPATSTALSAGSSWVHIHNTESIIVKIQKLGSYYNIYVYQSYSLINVSTGLCIKWNCSNQYTTATPIAVIPEVCNIFIDAAKQHSMGPIDPNVIAMAKTTCVADMHTTLDATIALGGLSLVLHDSAKSHIHRNRTHKMFKHIHGLRKHALSNATHRANKLIGNATKHCNKRNQCLKPVNSTRL</sequence>
<keyword evidence="3" id="KW-1015">Disulfide bond</keyword>
<comment type="caution">
    <text evidence="6">The sequence shown here is derived from an EMBL/GenBank/DDBJ whole genome shotgun (WGS) entry which is preliminary data.</text>
</comment>
<evidence type="ECO:0000259" key="5">
    <source>
        <dbReference type="SMART" id="SM00181"/>
    </source>
</evidence>
<dbReference type="EMBL" id="CAJNRF010004487">
    <property type="protein sequence ID" value="CAF2060329.1"/>
    <property type="molecule type" value="Genomic_DNA"/>
</dbReference>
<dbReference type="AlphaFoldDB" id="A0A816QIV8"/>
<keyword evidence="2" id="KW-0472">Membrane</keyword>
<name>A0A816QIV8_9BILA</name>
<organism evidence="6 7">
    <name type="scientific">Rotaria magnacalcarata</name>
    <dbReference type="NCBI Taxonomy" id="392030"/>
    <lineage>
        <taxon>Eukaryota</taxon>
        <taxon>Metazoa</taxon>
        <taxon>Spiralia</taxon>
        <taxon>Gnathifera</taxon>
        <taxon>Rotifera</taxon>
        <taxon>Eurotatoria</taxon>
        <taxon>Bdelloidea</taxon>
        <taxon>Philodinida</taxon>
        <taxon>Philodinidae</taxon>
        <taxon>Rotaria</taxon>
    </lineage>
</organism>
<dbReference type="Proteomes" id="UP000663856">
    <property type="component" value="Unassembled WGS sequence"/>
</dbReference>
<comment type="subcellular location">
    <subcellularLocation>
        <location evidence="1">Membrane</location>
    </subcellularLocation>
</comment>
<dbReference type="Gene3D" id="2.10.25.10">
    <property type="entry name" value="Laminin"/>
    <property type="match status" value="3"/>
</dbReference>
<accession>A0A816QIV8</accession>
<feature type="domain" description="EGF-like" evidence="5">
    <location>
        <begin position="5"/>
        <end position="48"/>
    </location>
</feature>
<feature type="domain" description="EGF-like" evidence="5">
    <location>
        <begin position="50"/>
        <end position="93"/>
    </location>
</feature>
<evidence type="ECO:0000313" key="7">
    <source>
        <dbReference type="Proteomes" id="UP000663856"/>
    </source>
</evidence>
<feature type="domain" description="EGF-like" evidence="5">
    <location>
        <begin position="140"/>
        <end position="183"/>
    </location>
</feature>
<evidence type="ECO:0000313" key="6">
    <source>
        <dbReference type="EMBL" id="CAF2060329.1"/>
    </source>
</evidence>
<proteinExistence type="predicted"/>
<dbReference type="SMART" id="SM00181">
    <property type="entry name" value="EGF"/>
    <property type="match status" value="4"/>
</dbReference>
<keyword evidence="4" id="KW-0325">Glycoprotein</keyword>
<evidence type="ECO:0000256" key="1">
    <source>
        <dbReference type="ARBA" id="ARBA00004370"/>
    </source>
</evidence>
<evidence type="ECO:0000256" key="2">
    <source>
        <dbReference type="ARBA" id="ARBA00023136"/>
    </source>
</evidence>
<dbReference type="GO" id="GO:0016020">
    <property type="term" value="C:membrane"/>
    <property type="evidence" value="ECO:0007669"/>
    <property type="project" value="UniProtKB-SubCell"/>
</dbReference>
<dbReference type="InterPro" id="IPR000742">
    <property type="entry name" value="EGF"/>
</dbReference>
<dbReference type="PANTHER" id="PTHR24038:SF11">
    <property type="entry name" value="INTEGRIN BETA-LIKE PROTEIN E"/>
    <property type="match status" value="1"/>
</dbReference>
<evidence type="ECO:0000256" key="4">
    <source>
        <dbReference type="ARBA" id="ARBA00023180"/>
    </source>
</evidence>
<protein>
    <recommendedName>
        <fullName evidence="5">EGF-like domain-containing protein</fullName>
    </recommendedName>
</protein>
<reference evidence="6" key="1">
    <citation type="submission" date="2021-02" db="EMBL/GenBank/DDBJ databases">
        <authorList>
            <person name="Nowell W R."/>
        </authorList>
    </citation>
    <scope>NUCLEOTIDE SEQUENCE</scope>
</reference>